<keyword evidence="2" id="KW-0472">Membrane</keyword>
<evidence type="ECO:0000256" key="2">
    <source>
        <dbReference type="SAM" id="Phobius"/>
    </source>
</evidence>
<evidence type="ECO:0000313" key="5">
    <source>
        <dbReference type="Proteomes" id="UP001595850"/>
    </source>
</evidence>
<evidence type="ECO:0000256" key="1">
    <source>
        <dbReference type="SAM" id="MobiDB-lite"/>
    </source>
</evidence>
<keyword evidence="5" id="KW-1185">Reference proteome</keyword>
<dbReference type="RefSeq" id="WP_377286902.1">
    <property type="nucleotide sequence ID" value="NZ_JBHSBM010000013.1"/>
</dbReference>
<comment type="caution">
    <text evidence="4">The sequence shown here is derived from an EMBL/GenBank/DDBJ whole genome shotgun (WGS) entry which is preliminary data.</text>
</comment>
<dbReference type="NCBIfam" id="TIGR03816">
    <property type="entry name" value="tadE_like_DECH"/>
    <property type="match status" value="1"/>
</dbReference>
<dbReference type="Pfam" id="PF13400">
    <property type="entry name" value="Tad"/>
    <property type="match status" value="1"/>
</dbReference>
<feature type="domain" description="Putative Flp pilus-assembly TadG-like N-terminal" evidence="3">
    <location>
        <begin position="26"/>
        <end position="72"/>
    </location>
</feature>
<name>A0ABV8I607_9ACTN</name>
<feature type="region of interest" description="Disordered" evidence="1">
    <location>
        <begin position="1"/>
        <end position="23"/>
    </location>
</feature>
<accession>A0ABV8I607</accession>
<evidence type="ECO:0000259" key="3">
    <source>
        <dbReference type="Pfam" id="PF13400"/>
    </source>
</evidence>
<proteinExistence type="predicted"/>
<sequence length="141" mass="13904">MKAPAAPAAGLRKGSVAPAGGSRERGSATIWMIGVMAVLFTVVAAVVLAGTARVARHRAQTAADFGALAAARLALTDPERGCAQAAALVAGNGARLVRCSAGDDGVVTVHTAVRLSLPAVGDREVGGRARAGPVSIADRAG</sequence>
<dbReference type="Proteomes" id="UP001595850">
    <property type="component" value="Unassembled WGS sequence"/>
</dbReference>
<dbReference type="InterPro" id="IPR028087">
    <property type="entry name" value="Tad_N"/>
</dbReference>
<evidence type="ECO:0000313" key="4">
    <source>
        <dbReference type="EMBL" id="MFC4058601.1"/>
    </source>
</evidence>
<protein>
    <submittedName>
        <fullName evidence="4">Rv3654c family TadE-like protein</fullName>
    </submittedName>
</protein>
<keyword evidence="2" id="KW-0812">Transmembrane</keyword>
<keyword evidence="2" id="KW-1133">Transmembrane helix</keyword>
<dbReference type="InterPro" id="IPR021202">
    <property type="entry name" value="Rv3654c-like"/>
</dbReference>
<organism evidence="4 5">
    <name type="scientific">Planomonospora corallina</name>
    <dbReference type="NCBI Taxonomy" id="1806052"/>
    <lineage>
        <taxon>Bacteria</taxon>
        <taxon>Bacillati</taxon>
        <taxon>Actinomycetota</taxon>
        <taxon>Actinomycetes</taxon>
        <taxon>Streptosporangiales</taxon>
        <taxon>Streptosporangiaceae</taxon>
        <taxon>Planomonospora</taxon>
    </lineage>
</organism>
<dbReference type="EMBL" id="JBHSBM010000013">
    <property type="protein sequence ID" value="MFC4058601.1"/>
    <property type="molecule type" value="Genomic_DNA"/>
</dbReference>
<feature type="transmembrane region" description="Helical" evidence="2">
    <location>
        <begin position="28"/>
        <end position="49"/>
    </location>
</feature>
<reference evidence="5" key="1">
    <citation type="journal article" date="2019" name="Int. J. Syst. Evol. Microbiol.">
        <title>The Global Catalogue of Microorganisms (GCM) 10K type strain sequencing project: providing services to taxonomists for standard genome sequencing and annotation.</title>
        <authorList>
            <consortium name="The Broad Institute Genomics Platform"/>
            <consortium name="The Broad Institute Genome Sequencing Center for Infectious Disease"/>
            <person name="Wu L."/>
            <person name="Ma J."/>
        </authorList>
    </citation>
    <scope>NUCLEOTIDE SEQUENCE [LARGE SCALE GENOMIC DNA]</scope>
    <source>
        <strain evidence="5">TBRC 4489</strain>
    </source>
</reference>
<gene>
    <name evidence="4" type="ORF">ACFOWE_09870</name>
</gene>